<evidence type="ECO:0000313" key="3">
    <source>
        <dbReference type="Proteomes" id="UP001205311"/>
    </source>
</evidence>
<proteinExistence type="predicted"/>
<dbReference type="EMBL" id="JAMTCP010000036">
    <property type="protein sequence ID" value="MCP2261147.1"/>
    <property type="molecule type" value="Genomic_DNA"/>
</dbReference>
<evidence type="ECO:0000256" key="1">
    <source>
        <dbReference type="SAM" id="MobiDB-lite"/>
    </source>
</evidence>
<organism evidence="2 3">
    <name type="scientific">Streptoalloteichus tenebrarius (strain ATCC 17920 / DSM 40477 / JCM 4838 / CBS 697.72 / NBRC 16177 / NCIMB 11028 / NRRL B-12390 / A12253. 1 / ISP 5477)</name>
    <name type="common">Streptomyces tenebrarius</name>
    <dbReference type="NCBI Taxonomy" id="1933"/>
    <lineage>
        <taxon>Bacteria</taxon>
        <taxon>Bacillati</taxon>
        <taxon>Actinomycetota</taxon>
        <taxon>Actinomycetes</taxon>
        <taxon>Pseudonocardiales</taxon>
        <taxon>Pseudonocardiaceae</taxon>
        <taxon>Streptoalloteichus</taxon>
    </lineage>
</organism>
<sequence>MGVNRQWTPLLAGALTGLLTITLVELISPSYSPRIAVTTVDSGVSELAARPMPFLPPKAAHPQPPATTLGVEPYVLPPPTQPTVRWIPCEYTASTEGALDQLVALWETVLNGADPTTVHRACQHLSLPGAPNPADTVMHRAVVDPKDRAPTAVQGDRLEPGPRRDGWCQRALT</sequence>
<dbReference type="Proteomes" id="UP001205311">
    <property type="component" value="Unassembled WGS sequence"/>
</dbReference>
<gene>
    <name evidence="2" type="ORF">LX15_004867</name>
</gene>
<reference evidence="2 3" key="1">
    <citation type="submission" date="2022-06" db="EMBL/GenBank/DDBJ databases">
        <title>Genomic Encyclopedia of Archaeal and Bacterial Type Strains, Phase II (KMG-II): from individual species to whole genera.</title>
        <authorList>
            <person name="Goeker M."/>
        </authorList>
    </citation>
    <scope>NUCLEOTIDE SEQUENCE [LARGE SCALE GENOMIC DNA]</scope>
    <source>
        <strain evidence="2 3">DSM 40477</strain>
    </source>
</reference>
<keyword evidence="3" id="KW-1185">Reference proteome</keyword>
<comment type="caution">
    <text evidence="2">The sequence shown here is derived from an EMBL/GenBank/DDBJ whole genome shotgun (WGS) entry which is preliminary data.</text>
</comment>
<name>A0ABT1I032_STRSD</name>
<feature type="compositionally biased region" description="Basic and acidic residues" evidence="1">
    <location>
        <begin position="156"/>
        <end position="167"/>
    </location>
</feature>
<protein>
    <submittedName>
        <fullName evidence="2">Uncharacterized protein</fullName>
    </submittedName>
</protein>
<feature type="region of interest" description="Disordered" evidence="1">
    <location>
        <begin position="145"/>
        <end position="173"/>
    </location>
</feature>
<evidence type="ECO:0000313" key="2">
    <source>
        <dbReference type="EMBL" id="MCP2261147.1"/>
    </source>
</evidence>
<accession>A0ABT1I032</accession>